<keyword evidence="3" id="KW-0804">Transcription</keyword>
<keyword evidence="2" id="KW-0238">DNA-binding</keyword>
<dbReference type="PANTHER" id="PTHR13230:SF5">
    <property type="entry name" value="GENERAL TRANSCRIPTION FACTOR 3C POLYPEPTIDE 5"/>
    <property type="match status" value="1"/>
</dbReference>
<comment type="caution">
    <text evidence="7">The sequence shown here is derived from an EMBL/GenBank/DDBJ whole genome shotgun (WGS) entry which is preliminary data.</text>
</comment>
<keyword evidence="4" id="KW-0539">Nucleus</keyword>
<evidence type="ECO:0008006" key="9">
    <source>
        <dbReference type="Google" id="ProtNLM"/>
    </source>
</evidence>
<dbReference type="Pfam" id="PF09734">
    <property type="entry name" value="Tau95"/>
    <property type="match status" value="1"/>
</dbReference>
<evidence type="ECO:0000256" key="4">
    <source>
        <dbReference type="ARBA" id="ARBA00023242"/>
    </source>
</evidence>
<feature type="domain" description="Transcription factor IIIC subunit Tfc1/Sfc1 triple barrel" evidence="6">
    <location>
        <begin position="12"/>
        <end position="124"/>
    </location>
</feature>
<dbReference type="InterPro" id="IPR042536">
    <property type="entry name" value="TFIIIC_tauA_Sfc1"/>
</dbReference>
<dbReference type="GO" id="GO:0001002">
    <property type="term" value="F:RNA polymerase III type 1 promoter sequence-specific DNA binding"/>
    <property type="evidence" value="ECO:0007669"/>
    <property type="project" value="TreeGrafter"/>
</dbReference>
<dbReference type="EMBL" id="JAZDUA010000021">
    <property type="protein sequence ID" value="KAK7872694.1"/>
    <property type="molecule type" value="Genomic_DNA"/>
</dbReference>
<dbReference type="Proteomes" id="UP001378592">
    <property type="component" value="Unassembled WGS sequence"/>
</dbReference>
<organism evidence="7 8">
    <name type="scientific">Gryllus longicercus</name>
    <dbReference type="NCBI Taxonomy" id="2509291"/>
    <lineage>
        <taxon>Eukaryota</taxon>
        <taxon>Metazoa</taxon>
        <taxon>Ecdysozoa</taxon>
        <taxon>Arthropoda</taxon>
        <taxon>Hexapoda</taxon>
        <taxon>Insecta</taxon>
        <taxon>Pterygota</taxon>
        <taxon>Neoptera</taxon>
        <taxon>Polyneoptera</taxon>
        <taxon>Orthoptera</taxon>
        <taxon>Ensifera</taxon>
        <taxon>Gryllidea</taxon>
        <taxon>Grylloidea</taxon>
        <taxon>Gryllidae</taxon>
        <taxon>Gryllinae</taxon>
        <taxon>Gryllus</taxon>
    </lineage>
</organism>
<feature type="domain" description="Transcription factor IIIC subunit 5 HTH" evidence="5">
    <location>
        <begin position="159"/>
        <end position="306"/>
    </location>
</feature>
<keyword evidence="8" id="KW-1185">Reference proteome</keyword>
<dbReference type="InterPro" id="IPR041499">
    <property type="entry name" value="Tfc1/Sfc1_N"/>
</dbReference>
<dbReference type="GO" id="GO:0005634">
    <property type="term" value="C:nucleus"/>
    <property type="evidence" value="ECO:0007669"/>
    <property type="project" value="UniProtKB-SubCell"/>
</dbReference>
<dbReference type="GO" id="GO:0000127">
    <property type="term" value="C:transcription factor TFIIIC complex"/>
    <property type="evidence" value="ECO:0007669"/>
    <property type="project" value="InterPro"/>
</dbReference>
<reference evidence="7 8" key="1">
    <citation type="submission" date="2024-03" db="EMBL/GenBank/DDBJ databases">
        <title>The genome assembly and annotation of the cricket Gryllus longicercus Weissman &amp; Gray.</title>
        <authorList>
            <person name="Szrajer S."/>
            <person name="Gray D."/>
            <person name="Ylla G."/>
        </authorList>
    </citation>
    <scope>NUCLEOTIDE SEQUENCE [LARGE SCALE GENOMIC DNA]</scope>
    <source>
        <strain evidence="7">DAG 2021-001</strain>
        <tissue evidence="7">Whole body minus gut</tissue>
    </source>
</reference>
<dbReference type="Pfam" id="PF17682">
    <property type="entry name" value="Tau95_N"/>
    <property type="match status" value="1"/>
</dbReference>
<evidence type="ECO:0000313" key="8">
    <source>
        <dbReference type="Proteomes" id="UP001378592"/>
    </source>
</evidence>
<proteinExistence type="predicted"/>
<evidence type="ECO:0000259" key="6">
    <source>
        <dbReference type="Pfam" id="PF17682"/>
    </source>
</evidence>
<accession>A0AAN9WJW1</accession>
<evidence type="ECO:0000256" key="3">
    <source>
        <dbReference type="ARBA" id="ARBA00023163"/>
    </source>
</evidence>
<dbReference type="Gene3D" id="3.30.200.160">
    <property type="entry name" value="TFIIIC, subcomplex tauA, subunit Sfc1, barrel domain"/>
    <property type="match status" value="1"/>
</dbReference>
<evidence type="ECO:0000256" key="1">
    <source>
        <dbReference type="ARBA" id="ARBA00004123"/>
    </source>
</evidence>
<comment type="subcellular location">
    <subcellularLocation>
        <location evidence="1">Nucleus</location>
    </subcellularLocation>
</comment>
<protein>
    <recommendedName>
        <fullName evidence="9">General transcription factor 3C polypeptide 5</fullName>
    </recommendedName>
</protein>
<dbReference type="InterPro" id="IPR019136">
    <property type="entry name" value="TF_IIIC_su-5_HTH"/>
</dbReference>
<dbReference type="InterPro" id="IPR040454">
    <property type="entry name" value="TF_IIIC_Tfc1/Sfc1"/>
</dbReference>
<evidence type="ECO:0000313" key="7">
    <source>
        <dbReference type="EMBL" id="KAK7872694.1"/>
    </source>
</evidence>
<dbReference type="FunFam" id="3.30.200.160:FF:000002">
    <property type="entry name" value="Transcription factor IIIC, subunit 5"/>
    <property type="match status" value="1"/>
</dbReference>
<dbReference type="GO" id="GO:0006384">
    <property type="term" value="P:transcription initiation at RNA polymerase III promoter"/>
    <property type="evidence" value="ECO:0007669"/>
    <property type="project" value="InterPro"/>
</dbReference>
<sequence>MEDTSGFQRNLVCIQYPGIVVNESNMLRTLGGIQNISTAYCEKNRRLELRFRPDDVYCKPTCGEKHNKLSLLVKVKIRRKKHSSISSEPTTSSSASDIISAELSVLGKVTTTFTFKNLCDFQYLPIGRDASGTMQNIYDSLVPNGIPSSDWLKQRAMLFLPPAVFSRMDSMQMYLYRKEATDQAKSTPANIIGRTRRRRSGHAIFVTYDIPKSPAKPREVALRYLRLKFLSEAHLKKIEKLFSMRPIWSKNALMFHTKYTSDQLKFLLPAVAYYFVTGPWRIMWVRFGYDPRKDPSSRKYQTLDYRLRISGGLKTKVKAKRSYCNYLLPYKSSPSCRPKTAVITKELVQNKNVKKKHSTDYKENMYVFRPGMVPPSRQMFYQYCDVYVPEIQEMIIKLPPPAPDAVCHEKHGWMPSGLDDQCREILNRLVTEVLRKEMTQDLQKT</sequence>
<name>A0AAN9WJW1_9ORTH</name>
<evidence type="ECO:0000259" key="5">
    <source>
        <dbReference type="Pfam" id="PF09734"/>
    </source>
</evidence>
<dbReference type="PANTHER" id="PTHR13230">
    <property type="entry name" value="GENERAL TRANSCRIPTION FACTOR IIIC, POLYPEPTIDE 5"/>
    <property type="match status" value="1"/>
</dbReference>
<dbReference type="AlphaFoldDB" id="A0AAN9WJW1"/>
<dbReference type="GO" id="GO:0001003">
    <property type="term" value="F:RNA polymerase III type 2 promoter sequence-specific DNA binding"/>
    <property type="evidence" value="ECO:0007669"/>
    <property type="project" value="TreeGrafter"/>
</dbReference>
<gene>
    <name evidence="7" type="ORF">R5R35_002683</name>
</gene>
<evidence type="ECO:0000256" key="2">
    <source>
        <dbReference type="ARBA" id="ARBA00023125"/>
    </source>
</evidence>